<evidence type="ECO:0000313" key="6">
    <source>
        <dbReference type="Proteomes" id="UP000292082"/>
    </source>
</evidence>
<dbReference type="SUPFAM" id="SSF51445">
    <property type="entry name" value="(Trans)glycosidases"/>
    <property type="match status" value="1"/>
</dbReference>
<comment type="similarity">
    <text evidence="1 4">Belongs to the glycosyl hydrolase 30 family.</text>
</comment>
<sequence>MVRAAVLAVAAAAFAAAPVAIGQQIFDVWATTWERSNLFTYTNLDSSPIDFVSPGATGDADIVVDDTNVLQSMAGFGATLTDSSAQLLNNLKSQNSDNYWAVINKLFEPTDNANAGLSYLRVPLGASDFSASVYSFDDTSGDTSLNNFNINAAPSYLFSVIKDIMSVNQYLKVHLLPWSPPGWMKDSGSMNGGSFLDTYSSTYANYLLKALQGFQSKGITAYAMGIQNEPENNNPTYPTCLLSAAQEAAIGKTLRSLMHSNGFSSTKIIGYEHNWIDAGSYPVTLLQDAPNAFAGVAFHCYDGNVSNQDTFENAYPNKEIYFTECSGKYGTDWWSDIKWYMDNVMIGAPEHSAKTGMLWTLALDGNGQPETPGSDSCSTPCRPVVTINSDGSYTFNQEFYALAAASKAVTPKDSGGPFAQRVGVSVGGGTSWGLRVGAYVTARTNSADWLRYSLVVLNWDDNDNNTWDPHPVSATIEFRGQQAAYTFPVGVTTLWWYAADQGHSRRDANATVAADSEGAFDGAAYAQTEGEQPKLFRFRRTAA</sequence>
<evidence type="ECO:0000256" key="2">
    <source>
        <dbReference type="ARBA" id="ARBA00022729"/>
    </source>
</evidence>
<dbReference type="EMBL" id="ML145116">
    <property type="protein sequence ID" value="TBU59191.1"/>
    <property type="molecule type" value="Genomic_DNA"/>
</dbReference>
<gene>
    <name evidence="5" type="ORF">BD310DRAFT_423888</name>
</gene>
<keyword evidence="2" id="KW-0732">Signal</keyword>
<keyword evidence="3 4" id="KW-0378">Hydrolase</keyword>
<dbReference type="PANTHER" id="PTHR11069:SF23">
    <property type="entry name" value="LYSOSOMAL ACID GLUCOSYLCERAMIDASE"/>
    <property type="match status" value="1"/>
</dbReference>
<keyword evidence="4" id="KW-0326">Glycosidase</keyword>
<dbReference type="GO" id="GO:0004348">
    <property type="term" value="F:glucosylceramidase activity"/>
    <property type="evidence" value="ECO:0007669"/>
    <property type="project" value="InterPro"/>
</dbReference>
<evidence type="ECO:0000256" key="4">
    <source>
        <dbReference type="RuleBase" id="RU361188"/>
    </source>
</evidence>
<name>A0A4Q9PX31_9APHY</name>
<dbReference type="InterPro" id="IPR033453">
    <property type="entry name" value="Glyco_hydro_30_TIM-barrel"/>
</dbReference>
<dbReference type="InterPro" id="IPR017853">
    <property type="entry name" value="GH"/>
</dbReference>
<dbReference type="GO" id="GO:0016020">
    <property type="term" value="C:membrane"/>
    <property type="evidence" value="ECO:0007669"/>
    <property type="project" value="GOC"/>
</dbReference>
<accession>A0A4Q9PX31</accession>
<evidence type="ECO:0000313" key="5">
    <source>
        <dbReference type="EMBL" id="TBU59191.1"/>
    </source>
</evidence>
<dbReference type="Gene3D" id="3.20.20.80">
    <property type="entry name" value="Glycosidases"/>
    <property type="match status" value="1"/>
</dbReference>
<dbReference type="Gene3D" id="2.60.40.1180">
    <property type="entry name" value="Golgi alpha-mannosidase II"/>
    <property type="match status" value="1"/>
</dbReference>
<dbReference type="Pfam" id="PF02055">
    <property type="entry name" value="Glyco_hydro_30"/>
    <property type="match status" value="1"/>
</dbReference>
<dbReference type="PANTHER" id="PTHR11069">
    <property type="entry name" value="GLUCOSYLCERAMIDASE"/>
    <property type="match status" value="1"/>
</dbReference>
<dbReference type="InterPro" id="IPR013780">
    <property type="entry name" value="Glyco_hydro_b"/>
</dbReference>
<evidence type="ECO:0000256" key="1">
    <source>
        <dbReference type="ARBA" id="ARBA00005382"/>
    </source>
</evidence>
<dbReference type="InterPro" id="IPR001139">
    <property type="entry name" value="Glyco_hydro_30"/>
</dbReference>
<organism evidence="5 6">
    <name type="scientific">Dichomitus squalens</name>
    <dbReference type="NCBI Taxonomy" id="114155"/>
    <lineage>
        <taxon>Eukaryota</taxon>
        <taxon>Fungi</taxon>
        <taxon>Dikarya</taxon>
        <taxon>Basidiomycota</taxon>
        <taxon>Agaricomycotina</taxon>
        <taxon>Agaricomycetes</taxon>
        <taxon>Polyporales</taxon>
        <taxon>Polyporaceae</taxon>
        <taxon>Dichomitus</taxon>
    </lineage>
</organism>
<evidence type="ECO:0000256" key="3">
    <source>
        <dbReference type="ARBA" id="ARBA00022801"/>
    </source>
</evidence>
<dbReference type="AlphaFoldDB" id="A0A4Q9PX31"/>
<keyword evidence="6" id="KW-1185">Reference proteome</keyword>
<reference evidence="5 6" key="1">
    <citation type="submission" date="2019-01" db="EMBL/GenBank/DDBJ databases">
        <title>Draft genome sequences of three monokaryotic isolates of the white-rot basidiomycete fungus Dichomitus squalens.</title>
        <authorList>
            <consortium name="DOE Joint Genome Institute"/>
            <person name="Lopez S.C."/>
            <person name="Andreopoulos B."/>
            <person name="Pangilinan J."/>
            <person name="Lipzen A."/>
            <person name="Riley R."/>
            <person name="Ahrendt S."/>
            <person name="Ng V."/>
            <person name="Barry K."/>
            <person name="Daum C."/>
            <person name="Grigoriev I.V."/>
            <person name="Hilden K.S."/>
            <person name="Makela M.R."/>
            <person name="de Vries R.P."/>
        </authorList>
    </citation>
    <scope>NUCLEOTIDE SEQUENCE [LARGE SCALE GENOMIC DNA]</scope>
    <source>
        <strain evidence="5 6">CBS 464.89</strain>
    </source>
</reference>
<dbReference type="Proteomes" id="UP000292082">
    <property type="component" value="Unassembled WGS sequence"/>
</dbReference>
<dbReference type="GO" id="GO:0006680">
    <property type="term" value="P:glucosylceramide catabolic process"/>
    <property type="evidence" value="ECO:0007669"/>
    <property type="project" value="TreeGrafter"/>
</dbReference>
<proteinExistence type="inferred from homology"/>
<protein>
    <submittedName>
        <fullName evidence="5">Glycoside hydrolase</fullName>
    </submittedName>
</protein>